<keyword evidence="2" id="KW-0067">ATP-binding</keyword>
<organism evidence="4 5">
    <name type="scientific">Patulibacter medicamentivorans</name>
    <dbReference type="NCBI Taxonomy" id="1097667"/>
    <lineage>
        <taxon>Bacteria</taxon>
        <taxon>Bacillati</taxon>
        <taxon>Actinomycetota</taxon>
        <taxon>Thermoleophilia</taxon>
        <taxon>Solirubrobacterales</taxon>
        <taxon>Patulibacteraceae</taxon>
        <taxon>Patulibacter</taxon>
    </lineage>
</organism>
<dbReference type="GO" id="GO:0005524">
    <property type="term" value="F:ATP binding"/>
    <property type="evidence" value="ECO:0007669"/>
    <property type="project" value="UniProtKB-KW"/>
</dbReference>
<evidence type="ECO:0000256" key="1">
    <source>
        <dbReference type="ARBA" id="ARBA00022741"/>
    </source>
</evidence>
<dbReference type="InterPro" id="IPR016032">
    <property type="entry name" value="Sig_transdc_resp-reg_C-effctor"/>
</dbReference>
<dbReference type="Pfam" id="PF00196">
    <property type="entry name" value="GerE"/>
    <property type="match status" value="1"/>
</dbReference>
<dbReference type="Proteomes" id="UP000005143">
    <property type="component" value="Unassembled WGS sequence"/>
</dbReference>
<dbReference type="SUPFAM" id="SSF52540">
    <property type="entry name" value="P-loop containing nucleoside triphosphate hydrolases"/>
    <property type="match status" value="1"/>
</dbReference>
<dbReference type="EMBL" id="AGUD01000097">
    <property type="protein sequence ID" value="EHN11524.1"/>
    <property type="molecule type" value="Genomic_DNA"/>
</dbReference>
<dbReference type="PANTHER" id="PTHR16305">
    <property type="entry name" value="TESTICULAR SOLUBLE ADENYLYL CYCLASE"/>
    <property type="match status" value="1"/>
</dbReference>
<dbReference type="GO" id="GO:0005737">
    <property type="term" value="C:cytoplasm"/>
    <property type="evidence" value="ECO:0007669"/>
    <property type="project" value="TreeGrafter"/>
</dbReference>
<dbReference type="PATRIC" id="fig|1097667.3.peg.1596"/>
<dbReference type="PROSITE" id="PS50043">
    <property type="entry name" value="HTH_LUXR_2"/>
    <property type="match status" value="1"/>
</dbReference>
<dbReference type="GO" id="GO:0006355">
    <property type="term" value="P:regulation of DNA-templated transcription"/>
    <property type="evidence" value="ECO:0007669"/>
    <property type="project" value="InterPro"/>
</dbReference>
<evidence type="ECO:0000256" key="2">
    <source>
        <dbReference type="ARBA" id="ARBA00022840"/>
    </source>
</evidence>
<keyword evidence="5" id="KW-1185">Reference proteome</keyword>
<dbReference type="RefSeq" id="WP_007573050.1">
    <property type="nucleotide sequence ID" value="NZ_AGUD01000097.1"/>
</dbReference>
<dbReference type="PANTHER" id="PTHR16305:SF35">
    <property type="entry name" value="TRANSCRIPTIONAL ACTIVATOR DOMAIN"/>
    <property type="match status" value="1"/>
</dbReference>
<dbReference type="InterPro" id="IPR027417">
    <property type="entry name" value="P-loop_NTPase"/>
</dbReference>
<dbReference type="Gene3D" id="1.10.10.10">
    <property type="entry name" value="Winged helix-like DNA-binding domain superfamily/Winged helix DNA-binding domain"/>
    <property type="match status" value="1"/>
</dbReference>
<sequence>MDEGVTINAAAAAGPGLLERGDELERIGGLLDAAAEGEGSVVLVEGAPGIGKTALLRATREAARDRGLLTPSAIGSELERGFAFGLVRQVLEPIVAAADPAERAALLSGAAALAGPVIGTGAAAAAPTVDASFSVLHGLGWLCTNLAVQTPLLVTIDDVHWGDRPSLRFLEFLSRRLEGVPLMLVLAARPGEAGDAQDLLDAMAHGPAARVLRPAALGEAAVAELTASALGERPDPAFVSACATATGGNPFLLRALLRHLAENDTAPTATAGAEVGEVAPVTVARAAHRHVRRLGPAAEALARAVAVLGDRSSLRNAAALAGLEIDIARRAADALAAAGVLALPPPRFVHPIVREAIHDDIPTAERAAAHASAARLLVADRARVEEIALHLLHTDPAGDPWVVRGLRETAAAALAEGAPEIAVGHLRRALEEPPPPEDLDAVRLDLGLAEARAGDAAAIDRLAAVTATATDPGVATSAAIARSRVLVLIGRSQAATEGLVAIRDQAERIGPELGRLVDSEIVDAARLHLEQLPVLRRHLERLDATTPADDPRRAVVEANLAFDRVAAGAPADGVLTALAPHVTGGGLLQAAGADAPGHYLGLNACVLLERPDLARPALEASLADARARGSLFAFAYGTRYRSVIECRFGRVDQAAEDAGTALRLLTERGWQAGAPGTLAFLLEALVEQGELAAATEALRPWSGETFAGSPFEALFLGARGRLRAAAGETAAGLSDLLRCGEVMEAWGWSGATVVPWRSRAALARAALGDREAALALADEELRLARASGLERVTGIALRAAGVVRGGSEGVELLRTAVDVLAPTPARLEHARALVDLGAAILATGDAAGARVPLREGMDGAHRVGARRLASRARTILLEAGARPRRAVVRGVDALTPSQRRVAELAASGLSNRDIAETLFVTHKTVEVHLSQSYQKLGIRSRSQLGDALSAAG</sequence>
<dbReference type="AlphaFoldDB" id="H0E482"/>
<dbReference type="CDD" id="cd06170">
    <property type="entry name" value="LuxR_C_like"/>
    <property type="match status" value="1"/>
</dbReference>
<dbReference type="InterPro" id="IPR041664">
    <property type="entry name" value="AAA_16"/>
</dbReference>
<dbReference type="InterPro" id="IPR036388">
    <property type="entry name" value="WH-like_DNA-bd_sf"/>
</dbReference>
<accession>H0E482</accession>
<evidence type="ECO:0000313" key="5">
    <source>
        <dbReference type="Proteomes" id="UP000005143"/>
    </source>
</evidence>
<reference evidence="4 5" key="1">
    <citation type="journal article" date="2013" name="Biodegradation">
        <title>Quantitative proteomic analysis of ibuprofen-degrading Patulibacter sp. strain I11.</title>
        <authorList>
            <person name="Almeida B."/>
            <person name="Kjeldal H."/>
            <person name="Lolas I."/>
            <person name="Knudsen A.D."/>
            <person name="Carvalho G."/>
            <person name="Nielsen K.L."/>
            <person name="Barreto Crespo M.T."/>
            <person name="Stensballe A."/>
            <person name="Nielsen J.L."/>
        </authorList>
    </citation>
    <scope>NUCLEOTIDE SEQUENCE [LARGE SCALE GENOMIC DNA]</scope>
    <source>
        <strain evidence="4 5">I11</strain>
    </source>
</reference>
<dbReference type="SUPFAM" id="SSF46894">
    <property type="entry name" value="C-terminal effector domain of the bipartite response regulators"/>
    <property type="match status" value="1"/>
</dbReference>
<dbReference type="InterPro" id="IPR000792">
    <property type="entry name" value="Tscrpt_reg_LuxR_C"/>
</dbReference>
<dbReference type="GO" id="GO:0004016">
    <property type="term" value="F:adenylate cyclase activity"/>
    <property type="evidence" value="ECO:0007669"/>
    <property type="project" value="TreeGrafter"/>
</dbReference>
<proteinExistence type="predicted"/>
<name>H0E482_9ACTN</name>
<dbReference type="Pfam" id="PF13191">
    <property type="entry name" value="AAA_16"/>
    <property type="match status" value="1"/>
</dbReference>
<protein>
    <submittedName>
        <fullName evidence="4">Putative regulatory protein</fullName>
    </submittedName>
</protein>
<dbReference type="GO" id="GO:0003677">
    <property type="term" value="F:DNA binding"/>
    <property type="evidence" value="ECO:0007669"/>
    <property type="project" value="InterPro"/>
</dbReference>
<evidence type="ECO:0000259" key="3">
    <source>
        <dbReference type="PROSITE" id="PS50043"/>
    </source>
</evidence>
<evidence type="ECO:0000313" key="4">
    <source>
        <dbReference type="EMBL" id="EHN11524.1"/>
    </source>
</evidence>
<comment type="caution">
    <text evidence="4">The sequence shown here is derived from an EMBL/GenBank/DDBJ whole genome shotgun (WGS) entry which is preliminary data.</text>
</comment>
<keyword evidence="1" id="KW-0547">Nucleotide-binding</keyword>
<dbReference type="SMART" id="SM00421">
    <property type="entry name" value="HTH_LUXR"/>
    <property type="match status" value="1"/>
</dbReference>
<dbReference type="OrthoDB" id="3178131at2"/>
<feature type="domain" description="HTH luxR-type" evidence="3">
    <location>
        <begin position="887"/>
        <end position="952"/>
    </location>
</feature>
<gene>
    <name evidence="4" type="ORF">PAI11_16090</name>
</gene>
<dbReference type="PRINTS" id="PR00038">
    <property type="entry name" value="HTHLUXR"/>
</dbReference>